<dbReference type="EMBL" id="QMEY01000002">
    <property type="protein sequence ID" value="RBQ20666.1"/>
    <property type="molecule type" value="Genomic_DNA"/>
</dbReference>
<dbReference type="GO" id="GO:0005829">
    <property type="term" value="C:cytosol"/>
    <property type="evidence" value="ECO:0007669"/>
    <property type="project" value="TreeGrafter"/>
</dbReference>
<accession>A0A366M393</accession>
<dbReference type="Pfam" id="PF01042">
    <property type="entry name" value="Ribonuc_L-PSP"/>
    <property type="match status" value="1"/>
</dbReference>
<gene>
    <name evidence="1" type="ORF">DP939_06155</name>
</gene>
<dbReference type="PANTHER" id="PTHR11803:SF39">
    <property type="entry name" value="2-IMINOBUTANOATE_2-IMINOPROPANOATE DEAMINASE"/>
    <property type="match status" value="1"/>
</dbReference>
<dbReference type="AlphaFoldDB" id="A0A366M393"/>
<comment type="caution">
    <text evidence="1">The sequence shown here is derived from an EMBL/GenBank/DDBJ whole genome shotgun (WGS) entry which is preliminary data.</text>
</comment>
<dbReference type="GO" id="GO:0019239">
    <property type="term" value="F:deaminase activity"/>
    <property type="evidence" value="ECO:0007669"/>
    <property type="project" value="TreeGrafter"/>
</dbReference>
<dbReference type="InterPro" id="IPR035959">
    <property type="entry name" value="RutC-like_sf"/>
</dbReference>
<organism evidence="1 2">
    <name type="scientific">Spongiactinospora rosea</name>
    <dbReference type="NCBI Taxonomy" id="2248750"/>
    <lineage>
        <taxon>Bacteria</taxon>
        <taxon>Bacillati</taxon>
        <taxon>Actinomycetota</taxon>
        <taxon>Actinomycetes</taxon>
        <taxon>Streptosporangiales</taxon>
        <taxon>Streptosporangiaceae</taxon>
        <taxon>Spongiactinospora</taxon>
    </lineage>
</organism>
<reference evidence="1 2" key="1">
    <citation type="submission" date="2018-06" db="EMBL/GenBank/DDBJ databases">
        <title>Sphaerisporangium craniellae sp. nov., isolated from a marine sponge in the South China Sea.</title>
        <authorList>
            <person name="Li L."/>
        </authorList>
    </citation>
    <scope>NUCLEOTIDE SEQUENCE [LARGE SCALE GENOMIC DNA]</scope>
    <source>
        <strain evidence="1 2">LHW63015</strain>
    </source>
</reference>
<dbReference type="CDD" id="cd00448">
    <property type="entry name" value="YjgF_YER057c_UK114_family"/>
    <property type="match status" value="1"/>
</dbReference>
<evidence type="ECO:0000313" key="1">
    <source>
        <dbReference type="EMBL" id="RBQ20666.1"/>
    </source>
</evidence>
<dbReference type="PANTHER" id="PTHR11803">
    <property type="entry name" value="2-IMINOBUTANOATE/2-IMINOPROPANOATE DEAMINASE RIDA"/>
    <property type="match status" value="1"/>
</dbReference>
<dbReference type="Proteomes" id="UP000253303">
    <property type="component" value="Unassembled WGS sequence"/>
</dbReference>
<dbReference type="OrthoDB" id="9799840at2"/>
<evidence type="ECO:0000313" key="2">
    <source>
        <dbReference type="Proteomes" id="UP000253303"/>
    </source>
</evidence>
<name>A0A366M393_9ACTN</name>
<dbReference type="Gene3D" id="3.30.1330.40">
    <property type="entry name" value="RutC-like"/>
    <property type="match status" value="1"/>
</dbReference>
<dbReference type="InterPro" id="IPR006175">
    <property type="entry name" value="YjgF/YER057c/UK114"/>
</dbReference>
<protein>
    <submittedName>
        <fullName evidence="1">RidA family protein</fullName>
    </submittedName>
</protein>
<dbReference type="RefSeq" id="WP_113979625.1">
    <property type="nucleotide sequence ID" value="NZ_QMEY01000002.1"/>
</dbReference>
<keyword evidence="2" id="KW-1185">Reference proteome</keyword>
<proteinExistence type="predicted"/>
<sequence length="128" mass="13311">MMIDSAPSSPAQAQHPYSPVREASGELVFISGQLGLANGALVGGGVAKETRQAVANLRARLASAGLGLNDVAKITVYLASMSDRNAMDQAYQQLLPEPLPARTCIAVAELPYGARVELDAIAVRGPKP</sequence>
<dbReference type="SUPFAM" id="SSF55298">
    <property type="entry name" value="YjgF-like"/>
    <property type="match status" value="1"/>
</dbReference>